<sequence length="98" mass="10496">MLGLVPVADAAGQSGGVATTAGRSPSCGIDPAALHWVIVGDWQYLHEQFRDTAFANRMVVRAKSQRPPAGGHRRIARSHGRTDASRCCRVATKPYVPT</sequence>
<proteinExistence type="predicted"/>
<dbReference type="EMBL" id="JACHBT010000014">
    <property type="protein sequence ID" value="MBB6505662.1"/>
    <property type="molecule type" value="Genomic_DNA"/>
</dbReference>
<organism evidence="2 3">
    <name type="scientific">Sphingomonas endophytica</name>
    <dbReference type="NCBI Taxonomy" id="869719"/>
    <lineage>
        <taxon>Bacteria</taxon>
        <taxon>Pseudomonadati</taxon>
        <taxon>Pseudomonadota</taxon>
        <taxon>Alphaproteobacteria</taxon>
        <taxon>Sphingomonadales</taxon>
        <taxon>Sphingomonadaceae</taxon>
        <taxon>Sphingomonas</taxon>
    </lineage>
</organism>
<gene>
    <name evidence="2" type="ORF">F4693_002657</name>
</gene>
<reference evidence="2 3" key="2">
    <citation type="submission" date="2020-08" db="EMBL/GenBank/DDBJ databases">
        <authorList>
            <person name="Partida-Martinez L."/>
            <person name="Huntemann M."/>
            <person name="Clum A."/>
            <person name="Wang J."/>
            <person name="Palaniappan K."/>
            <person name="Ritter S."/>
            <person name="Chen I.-M."/>
            <person name="Stamatis D."/>
            <person name="Reddy T."/>
            <person name="O'Malley R."/>
            <person name="Daum C."/>
            <person name="Shapiro N."/>
            <person name="Ivanova N."/>
            <person name="Kyrpides N."/>
            <person name="Woyke T."/>
        </authorList>
    </citation>
    <scope>NUCLEOTIDE SEQUENCE [LARGE SCALE GENOMIC DNA]</scope>
    <source>
        <strain evidence="2 3">AS3.13</strain>
    </source>
</reference>
<accession>A0A7X0JFF5</accession>
<dbReference type="AlphaFoldDB" id="A0A7X0JFF5"/>
<evidence type="ECO:0000256" key="1">
    <source>
        <dbReference type="SAM" id="MobiDB-lite"/>
    </source>
</evidence>
<evidence type="ECO:0000313" key="3">
    <source>
        <dbReference type="Proteomes" id="UP000522313"/>
    </source>
</evidence>
<feature type="region of interest" description="Disordered" evidence="1">
    <location>
        <begin position="63"/>
        <end position="84"/>
    </location>
</feature>
<dbReference type="Proteomes" id="UP000522313">
    <property type="component" value="Unassembled WGS sequence"/>
</dbReference>
<comment type="caution">
    <text evidence="2">The sequence shown here is derived from an EMBL/GenBank/DDBJ whole genome shotgun (WGS) entry which is preliminary data.</text>
</comment>
<evidence type="ECO:0000313" key="2">
    <source>
        <dbReference type="EMBL" id="MBB6505662.1"/>
    </source>
</evidence>
<protein>
    <submittedName>
        <fullName evidence="2">Uncharacterized protein</fullName>
    </submittedName>
</protein>
<name>A0A7X0JFF5_9SPHN</name>
<reference evidence="2 3" key="1">
    <citation type="submission" date="2020-08" db="EMBL/GenBank/DDBJ databases">
        <title>The Agave Microbiome: Exploring the role of microbial communities in plant adaptations to desert environments.</title>
        <authorList>
            <person name="Partida-Martinez L.P."/>
        </authorList>
    </citation>
    <scope>NUCLEOTIDE SEQUENCE [LARGE SCALE GENOMIC DNA]</scope>
    <source>
        <strain evidence="2 3">AS3.13</strain>
    </source>
</reference>